<dbReference type="Gene3D" id="3.40.50.10330">
    <property type="entry name" value="Probable inorganic polyphosphate/atp-NAD kinase, domain 1"/>
    <property type="match status" value="1"/>
</dbReference>
<dbReference type="InterPro" id="IPR001206">
    <property type="entry name" value="Diacylglycerol_kinase_cat_dom"/>
</dbReference>
<evidence type="ECO:0000313" key="2">
    <source>
        <dbReference type="EMBL" id="GMM37496.1"/>
    </source>
</evidence>
<dbReference type="GO" id="GO:0046512">
    <property type="term" value="P:sphingosine biosynthetic process"/>
    <property type="evidence" value="ECO:0007669"/>
    <property type="project" value="TreeGrafter"/>
</dbReference>
<protein>
    <recommendedName>
        <fullName evidence="1">DAGKc domain-containing protein</fullName>
    </recommendedName>
</protein>
<dbReference type="GO" id="GO:0016020">
    <property type="term" value="C:membrane"/>
    <property type="evidence" value="ECO:0007669"/>
    <property type="project" value="TreeGrafter"/>
</dbReference>
<dbReference type="GO" id="GO:0005737">
    <property type="term" value="C:cytoplasm"/>
    <property type="evidence" value="ECO:0007669"/>
    <property type="project" value="TreeGrafter"/>
</dbReference>
<dbReference type="GeneID" id="90075471"/>
<gene>
    <name evidence="2" type="ORF">DASC09_048210</name>
</gene>
<name>A0AAV5QRZ6_9ASCO</name>
<dbReference type="GO" id="GO:0001727">
    <property type="term" value="F:lipid kinase activity"/>
    <property type="evidence" value="ECO:0007669"/>
    <property type="project" value="TreeGrafter"/>
</dbReference>
<reference evidence="2 3" key="1">
    <citation type="journal article" date="2023" name="Elife">
        <title>Identification of key yeast species and microbe-microbe interactions impacting larval growth of Drosophila in the wild.</title>
        <authorList>
            <person name="Mure A."/>
            <person name="Sugiura Y."/>
            <person name="Maeda R."/>
            <person name="Honda K."/>
            <person name="Sakurai N."/>
            <person name="Takahashi Y."/>
            <person name="Watada M."/>
            <person name="Katoh T."/>
            <person name="Gotoh A."/>
            <person name="Gotoh Y."/>
            <person name="Taniguchi I."/>
            <person name="Nakamura K."/>
            <person name="Hayashi T."/>
            <person name="Katayama T."/>
            <person name="Uemura T."/>
            <person name="Hattori Y."/>
        </authorList>
    </citation>
    <scope>NUCLEOTIDE SEQUENCE [LARGE SCALE GENOMIC DNA]</scope>
    <source>
        <strain evidence="2 3">SC-9</strain>
    </source>
</reference>
<keyword evidence="3" id="KW-1185">Reference proteome</keyword>
<organism evidence="2 3">
    <name type="scientific">Saccharomycopsis crataegensis</name>
    <dbReference type="NCBI Taxonomy" id="43959"/>
    <lineage>
        <taxon>Eukaryota</taxon>
        <taxon>Fungi</taxon>
        <taxon>Dikarya</taxon>
        <taxon>Ascomycota</taxon>
        <taxon>Saccharomycotina</taxon>
        <taxon>Saccharomycetes</taxon>
        <taxon>Saccharomycopsidaceae</taxon>
        <taxon>Saccharomycopsis</taxon>
    </lineage>
</organism>
<dbReference type="AlphaFoldDB" id="A0AAV5QRZ6"/>
<dbReference type="EMBL" id="BTFZ01000012">
    <property type="protein sequence ID" value="GMM37496.1"/>
    <property type="molecule type" value="Genomic_DNA"/>
</dbReference>
<dbReference type="PANTHER" id="PTHR12358:SF108">
    <property type="entry name" value="DAGKC DOMAIN-CONTAINING PROTEIN"/>
    <property type="match status" value="1"/>
</dbReference>
<sequence>MAAVSHQLYVKDRDFTHQITFSALPLSPLNLNASFHVVAEPGDNSEPNDPIYTLEKYHLPHHLDPKLSKLVIIDSVKSGKGRTTDGDIYKNSIVPILKIIGLHDKHDYYETETKDSIHQLARSLINSEVTPNKDLTVLLLSGDTSIHEFINGLPQTSAPRNINLGVIPLGSGNAFALELGVTSAINGVLKVFSDSSGIQKFPVHQASFSPGSYIQDPEDEEKIDSKSYISSLKFFVVLSWGLHAAIVGDSDSLELRKLGNDRFRIAAYNNINSILQNYEGEVVRMVNGVRVNDENQITCHSYFLLSLVKSLEANFTISPHSDFISGKSYIIDIPFKNLSLSDHSSDSSEKVNCQLQKQKEFLAGILEKVYVQSSHIDDPDIVYRRVFTESNESLLVFVKDKEARKRRICVDGRIVILDNDGSDTGVHGDQKYVKIDSFGNKCNGWSLSLIV</sequence>
<comment type="caution">
    <text evidence="2">The sequence shown here is derived from an EMBL/GenBank/DDBJ whole genome shotgun (WGS) entry which is preliminary data.</text>
</comment>
<evidence type="ECO:0000259" key="1">
    <source>
        <dbReference type="PROSITE" id="PS50146"/>
    </source>
</evidence>
<dbReference type="RefSeq" id="XP_064854492.1">
    <property type="nucleotide sequence ID" value="XM_064998420.1"/>
</dbReference>
<proteinExistence type="predicted"/>
<dbReference type="Proteomes" id="UP001360560">
    <property type="component" value="Unassembled WGS sequence"/>
</dbReference>
<dbReference type="SUPFAM" id="SSF111331">
    <property type="entry name" value="NAD kinase/diacylglycerol kinase-like"/>
    <property type="match status" value="1"/>
</dbReference>
<dbReference type="InterPro" id="IPR016064">
    <property type="entry name" value="NAD/diacylglycerol_kinase_sf"/>
</dbReference>
<dbReference type="InterPro" id="IPR050187">
    <property type="entry name" value="Lipid_Phosphate_FormReg"/>
</dbReference>
<evidence type="ECO:0000313" key="3">
    <source>
        <dbReference type="Proteomes" id="UP001360560"/>
    </source>
</evidence>
<dbReference type="InterPro" id="IPR017438">
    <property type="entry name" value="ATP-NAD_kinase_N"/>
</dbReference>
<accession>A0AAV5QRZ6</accession>
<dbReference type="PANTHER" id="PTHR12358">
    <property type="entry name" value="SPHINGOSINE KINASE"/>
    <property type="match status" value="1"/>
</dbReference>
<feature type="domain" description="DAGKc" evidence="1">
    <location>
        <begin position="65"/>
        <end position="211"/>
    </location>
</feature>
<dbReference type="PROSITE" id="PS50146">
    <property type="entry name" value="DAGK"/>
    <property type="match status" value="1"/>
</dbReference>
<dbReference type="Pfam" id="PF00781">
    <property type="entry name" value="DAGK_cat"/>
    <property type="match status" value="1"/>
</dbReference>